<feature type="compositionally biased region" description="Low complexity" evidence="1">
    <location>
        <begin position="68"/>
        <end position="82"/>
    </location>
</feature>
<proteinExistence type="predicted"/>
<feature type="compositionally biased region" description="Basic and acidic residues" evidence="1">
    <location>
        <begin position="141"/>
        <end position="154"/>
    </location>
</feature>
<name>A0ABR9LZM1_9ACTN</name>
<accession>A0ABR9LZM1</accession>
<evidence type="ECO:0000313" key="2">
    <source>
        <dbReference type="EMBL" id="MBE1586097.1"/>
    </source>
</evidence>
<protein>
    <submittedName>
        <fullName evidence="2">Uncharacterized protein</fullName>
    </submittedName>
</protein>
<feature type="compositionally biased region" description="Basic and acidic residues" evidence="1">
    <location>
        <begin position="161"/>
        <end position="175"/>
    </location>
</feature>
<comment type="caution">
    <text evidence="2">The sequence shown here is derived from an EMBL/GenBank/DDBJ whole genome shotgun (WGS) entry which is preliminary data.</text>
</comment>
<gene>
    <name evidence="2" type="ORF">H4W80_004355</name>
</gene>
<dbReference type="Proteomes" id="UP000633509">
    <property type="component" value="Unassembled WGS sequence"/>
</dbReference>
<evidence type="ECO:0000256" key="1">
    <source>
        <dbReference type="SAM" id="MobiDB-lite"/>
    </source>
</evidence>
<reference evidence="2 3" key="1">
    <citation type="submission" date="2020-10" db="EMBL/GenBank/DDBJ databases">
        <title>Sequencing the genomes of 1000 actinobacteria strains.</title>
        <authorList>
            <person name="Klenk H.-P."/>
        </authorList>
    </citation>
    <scope>NUCLEOTIDE SEQUENCE [LARGE SCALE GENOMIC DNA]</scope>
    <source>
        <strain evidence="2 3">DSM 43173</strain>
    </source>
</reference>
<feature type="region of interest" description="Disordered" evidence="1">
    <location>
        <begin position="139"/>
        <end position="281"/>
    </location>
</feature>
<feature type="region of interest" description="Disordered" evidence="1">
    <location>
        <begin position="52"/>
        <end position="118"/>
    </location>
</feature>
<feature type="compositionally biased region" description="Pro residues" evidence="1">
    <location>
        <begin position="92"/>
        <end position="118"/>
    </location>
</feature>
<sequence length="281" mass="29891">MASPVHRWRLLAVPAPQGQHRPSPPHRPMAPPVHRWWLLAVLTPVGRHRPPLAHRPIAPPPHHRSLLARSPNAAVAPPAALRRPPRRRPWPGALPSPPLPSAAPTPAAPPGPAAPPRHPGLVAPWRLCRAAGVLRSVPGRVTDKAHIQRPRSHDTPGQPGDRVRSPGRYTDDHRPHPQHASAADRARADAPCASPDLYPAPATVGSPSTPGGACPAARPPPPPAALGSKHVHHHPEPVVTGLVRTHSPSEGRRYRPSPSRGAHHQGRPAFERPPAIGAPGD</sequence>
<evidence type="ECO:0000313" key="3">
    <source>
        <dbReference type="Proteomes" id="UP000633509"/>
    </source>
</evidence>
<keyword evidence="3" id="KW-1185">Reference proteome</keyword>
<dbReference type="EMBL" id="JADBEK010000001">
    <property type="protein sequence ID" value="MBE1586097.1"/>
    <property type="molecule type" value="Genomic_DNA"/>
</dbReference>
<organism evidence="2 3">
    <name type="scientific">Nonomuraea angiospora</name>
    <dbReference type="NCBI Taxonomy" id="46172"/>
    <lineage>
        <taxon>Bacteria</taxon>
        <taxon>Bacillati</taxon>
        <taxon>Actinomycetota</taxon>
        <taxon>Actinomycetes</taxon>
        <taxon>Streptosporangiales</taxon>
        <taxon>Streptosporangiaceae</taxon>
        <taxon>Nonomuraea</taxon>
    </lineage>
</organism>